<organism evidence="4 5">
    <name type="scientific">Levilactobacillus fujinensis</name>
    <dbReference type="NCBI Taxonomy" id="2486024"/>
    <lineage>
        <taxon>Bacteria</taxon>
        <taxon>Bacillati</taxon>
        <taxon>Bacillota</taxon>
        <taxon>Bacilli</taxon>
        <taxon>Lactobacillales</taxon>
        <taxon>Lactobacillaceae</taxon>
        <taxon>Levilactobacillus</taxon>
    </lineage>
</organism>
<dbReference type="Proteomes" id="UP001596283">
    <property type="component" value="Unassembled WGS sequence"/>
</dbReference>
<gene>
    <name evidence="4" type="ORF">ACFP1C_12605</name>
</gene>
<feature type="domain" description="HTH tetR-type" evidence="3">
    <location>
        <begin position="1"/>
        <end position="61"/>
    </location>
</feature>
<dbReference type="PANTHER" id="PTHR43479">
    <property type="entry name" value="ACREF/ENVCD OPERON REPRESSOR-RELATED"/>
    <property type="match status" value="1"/>
</dbReference>
<keyword evidence="1 2" id="KW-0238">DNA-binding</keyword>
<dbReference type="InterPro" id="IPR009057">
    <property type="entry name" value="Homeodomain-like_sf"/>
</dbReference>
<dbReference type="Gene3D" id="1.10.357.10">
    <property type="entry name" value="Tetracycline Repressor, domain 2"/>
    <property type="match status" value="1"/>
</dbReference>
<keyword evidence="5" id="KW-1185">Reference proteome</keyword>
<dbReference type="Pfam" id="PF14278">
    <property type="entry name" value="TetR_C_8"/>
    <property type="match status" value="1"/>
</dbReference>
<dbReference type="PROSITE" id="PS50977">
    <property type="entry name" value="HTH_TETR_2"/>
    <property type="match status" value="1"/>
</dbReference>
<dbReference type="RefSeq" id="WP_125685348.1">
    <property type="nucleotide sequence ID" value="NZ_JBHSSI010000078.1"/>
</dbReference>
<evidence type="ECO:0000256" key="2">
    <source>
        <dbReference type="PROSITE-ProRule" id="PRU00335"/>
    </source>
</evidence>
<name>A0ABW1TKQ5_9LACO</name>
<proteinExistence type="predicted"/>
<evidence type="ECO:0000259" key="3">
    <source>
        <dbReference type="PROSITE" id="PS50977"/>
    </source>
</evidence>
<dbReference type="InterPro" id="IPR039532">
    <property type="entry name" value="TetR_C_Firmicutes"/>
</dbReference>
<sequence length="180" mass="21485">MDIRQQLFNAVYTLGQHQEIKNITVNDILQEASVSRGSFYKYFADKYDVINCYYQESMTEIFKDCHEYTWEGIFTKSLTYLKSHQAFFKMTFQDTGQNSFTDFFRSELVREFSNTIIIHSTHQSLSTDEQKALHFYVDGFVSYIRRWALTDMRQPTTELGHDLHLFMPELLCRIQLNLRH</sequence>
<evidence type="ECO:0000313" key="4">
    <source>
        <dbReference type="EMBL" id="MFC6261775.1"/>
    </source>
</evidence>
<feature type="DNA-binding region" description="H-T-H motif" evidence="2">
    <location>
        <begin position="24"/>
        <end position="43"/>
    </location>
</feature>
<dbReference type="PANTHER" id="PTHR43479:SF7">
    <property type="entry name" value="TETR-FAMILY TRANSCRIPTIONAL REGULATOR"/>
    <property type="match status" value="1"/>
</dbReference>
<protein>
    <submittedName>
        <fullName evidence="4">TetR/AcrR family transcriptional regulator</fullName>
    </submittedName>
</protein>
<evidence type="ECO:0000256" key="1">
    <source>
        <dbReference type="ARBA" id="ARBA00023125"/>
    </source>
</evidence>
<dbReference type="EMBL" id="JBHSSI010000078">
    <property type="protein sequence ID" value="MFC6261775.1"/>
    <property type="molecule type" value="Genomic_DNA"/>
</dbReference>
<evidence type="ECO:0000313" key="5">
    <source>
        <dbReference type="Proteomes" id="UP001596283"/>
    </source>
</evidence>
<comment type="caution">
    <text evidence="4">The sequence shown here is derived from an EMBL/GenBank/DDBJ whole genome shotgun (WGS) entry which is preliminary data.</text>
</comment>
<reference evidence="5" key="1">
    <citation type="journal article" date="2019" name="Int. J. Syst. Evol. Microbiol.">
        <title>The Global Catalogue of Microorganisms (GCM) 10K type strain sequencing project: providing services to taxonomists for standard genome sequencing and annotation.</title>
        <authorList>
            <consortium name="The Broad Institute Genomics Platform"/>
            <consortium name="The Broad Institute Genome Sequencing Center for Infectious Disease"/>
            <person name="Wu L."/>
            <person name="Ma J."/>
        </authorList>
    </citation>
    <scope>NUCLEOTIDE SEQUENCE [LARGE SCALE GENOMIC DNA]</scope>
    <source>
        <strain evidence="5">CCM 8908</strain>
    </source>
</reference>
<dbReference type="Pfam" id="PF00440">
    <property type="entry name" value="TetR_N"/>
    <property type="match status" value="1"/>
</dbReference>
<dbReference type="SUPFAM" id="SSF46689">
    <property type="entry name" value="Homeodomain-like"/>
    <property type="match status" value="1"/>
</dbReference>
<accession>A0ABW1TKQ5</accession>
<dbReference type="InterPro" id="IPR050624">
    <property type="entry name" value="HTH-type_Tx_Regulator"/>
</dbReference>
<dbReference type="InterPro" id="IPR001647">
    <property type="entry name" value="HTH_TetR"/>
</dbReference>